<dbReference type="EMBL" id="CP015230">
    <property type="protein sequence ID" value="ANP40326.1"/>
    <property type="molecule type" value="Genomic_DNA"/>
</dbReference>
<dbReference type="AlphaFoldDB" id="A0A1B1A1D5"/>
<accession>A0A1B1A1D5</accession>
<reference evidence="1 2" key="1">
    <citation type="journal article" date="2016" name="ISME J.">
        <title>Global occurrence and heterogeneity of the Roseobacter-clade species Ruegeria mobilis.</title>
        <authorList>
            <person name="Sonnenschein E."/>
            <person name="Gram L."/>
        </authorList>
    </citation>
    <scope>NUCLEOTIDE SEQUENCE [LARGE SCALE GENOMIC DNA]</scope>
    <source>
        <strain evidence="1 2">F1926</strain>
    </source>
</reference>
<sequence length="71" mass="8226">MTTEQLMKRACHLEKQIRTASEVARLDLQPEFSRVLRHIKAAGESVPGHLRRTEQALNDELVERQFDNMPV</sequence>
<proteinExistence type="predicted"/>
<protein>
    <submittedName>
        <fullName evidence="1">Uncharacterized protein</fullName>
    </submittedName>
</protein>
<gene>
    <name evidence="1" type="ORF">K529_006060</name>
</gene>
<organism evidence="1 2">
    <name type="scientific">Tritonibacter mobilis F1926</name>
    <dbReference type="NCBI Taxonomy" id="1265309"/>
    <lineage>
        <taxon>Bacteria</taxon>
        <taxon>Pseudomonadati</taxon>
        <taxon>Pseudomonadota</taxon>
        <taxon>Alphaproteobacteria</taxon>
        <taxon>Rhodobacterales</taxon>
        <taxon>Paracoccaceae</taxon>
        <taxon>Tritonibacter</taxon>
    </lineage>
</organism>
<name>A0A1B1A1D5_9RHOB</name>
<dbReference type="OrthoDB" id="7870782at2"/>
<dbReference type="RefSeq" id="WP_005609910.1">
    <property type="nucleotide sequence ID" value="NZ_CP015230.1"/>
</dbReference>
<dbReference type="Proteomes" id="UP000013243">
    <property type="component" value="Chromosome"/>
</dbReference>
<evidence type="ECO:0000313" key="1">
    <source>
        <dbReference type="EMBL" id="ANP40326.1"/>
    </source>
</evidence>
<evidence type="ECO:0000313" key="2">
    <source>
        <dbReference type="Proteomes" id="UP000013243"/>
    </source>
</evidence>
<dbReference type="GeneID" id="28249378"/>
<dbReference type="KEGG" id="rmb:K529_006060"/>